<dbReference type="GO" id="GO:0046820">
    <property type="term" value="F:4-amino-4-deoxychorismate synthase activity"/>
    <property type="evidence" value="ECO:0007669"/>
    <property type="project" value="UniProtKB-EC"/>
</dbReference>
<dbReference type="Proteomes" id="UP001595896">
    <property type="component" value="Unassembled WGS sequence"/>
</dbReference>
<dbReference type="InterPro" id="IPR015890">
    <property type="entry name" value="Chorismate_C"/>
</dbReference>
<dbReference type="InterPro" id="IPR019999">
    <property type="entry name" value="Anth_synth_I-like"/>
</dbReference>
<keyword evidence="3" id="KW-0808">Transferase</keyword>
<sequence>MTQSMDVQGRPVPLAEDREPWFETYKKLSRQSANHLLLESGRGGRYSFIGLHPVSILKGKNGRLVVSENGEETVLEGPILQSLRAWLQRYTAPKREALPDFQGGIAGQFSYDLIREIESLPNEAADDLATDDVLLLAFQELYVIDHQEDIRWCIVSGAAEELEAKLKRMETDWQEAAASAFDGWQRPAPASDDVHRSMDEARFAEAVTKTKDYIAAGDVFQVNLSVRETRNQTTEPLHIYEHLRSMNPSPYMGFLQTKELTYVSASPELLVKTAGDEVSTRPIAGTRSRGRDDAEDRRLAETLLANEKERAEHIMLVDLERNDLGRVCEYGTVDVNELMVIEKYSHVQHIVSNVRGTKRSDCDALDVIAAAFPGGTITGAPKIRTMEIIEELEPVRRGAYTGAMGWIGWNGDMELNITIRTMIVKDGRLHVQAGAGIVIDSEPRAEYRESLKKAAALWRALEMSEAEAEEQRRISK</sequence>
<dbReference type="SUPFAM" id="SSF56322">
    <property type="entry name" value="ADC synthase"/>
    <property type="match status" value="1"/>
</dbReference>
<name>A0ABV9P0F5_9BACI</name>
<dbReference type="Pfam" id="PF00425">
    <property type="entry name" value="Chorismate_bind"/>
    <property type="match status" value="1"/>
</dbReference>
<reference evidence="4" key="1">
    <citation type="journal article" date="2019" name="Int. J. Syst. Evol. Microbiol.">
        <title>The Global Catalogue of Microorganisms (GCM) 10K type strain sequencing project: providing services to taxonomists for standard genome sequencing and annotation.</title>
        <authorList>
            <consortium name="The Broad Institute Genomics Platform"/>
            <consortium name="The Broad Institute Genome Sequencing Center for Infectious Disease"/>
            <person name="Wu L."/>
            <person name="Ma J."/>
        </authorList>
    </citation>
    <scope>NUCLEOTIDE SEQUENCE [LARGE SCALE GENOMIC DNA]</scope>
    <source>
        <strain evidence="4">JCM 12165</strain>
    </source>
</reference>
<dbReference type="RefSeq" id="WP_377910377.1">
    <property type="nucleotide sequence ID" value="NZ_JBHSGK010000016.1"/>
</dbReference>
<dbReference type="NCBIfam" id="TIGR01824">
    <property type="entry name" value="PabB-clade2"/>
    <property type="match status" value="1"/>
</dbReference>
<dbReference type="PRINTS" id="PR00095">
    <property type="entry name" value="ANTSNTHASEI"/>
</dbReference>
<dbReference type="InterPro" id="IPR006805">
    <property type="entry name" value="Anth_synth_I_N"/>
</dbReference>
<gene>
    <name evidence="3" type="primary">pabB</name>
    <name evidence="3" type="ORF">ACFO4L_14475</name>
</gene>
<feature type="domain" description="Anthranilate synthase component I N-terminal" evidence="2">
    <location>
        <begin position="23"/>
        <end position="149"/>
    </location>
</feature>
<dbReference type="Pfam" id="PF04715">
    <property type="entry name" value="Anth_synt_I_N"/>
    <property type="match status" value="1"/>
</dbReference>
<organism evidence="3 4">
    <name type="scientific">Bacillus daqingensis</name>
    <dbReference type="NCBI Taxonomy" id="872396"/>
    <lineage>
        <taxon>Bacteria</taxon>
        <taxon>Bacillati</taxon>
        <taxon>Bacillota</taxon>
        <taxon>Bacilli</taxon>
        <taxon>Bacillales</taxon>
        <taxon>Bacillaceae</taxon>
        <taxon>Bacillus</taxon>
    </lineage>
</organism>
<evidence type="ECO:0000259" key="1">
    <source>
        <dbReference type="Pfam" id="PF00425"/>
    </source>
</evidence>
<dbReference type="PANTHER" id="PTHR11236:SF41">
    <property type="entry name" value="AMINODEOXYCHORISMATE SYNTHASE COMPONENT 1"/>
    <property type="match status" value="1"/>
</dbReference>
<protein>
    <submittedName>
        <fullName evidence="3">Aminodeoxychorismate synthase, component I</fullName>
        <ecNumber evidence="3">2.6.1.85</ecNumber>
    </submittedName>
</protein>
<dbReference type="EC" id="2.6.1.85" evidence="3"/>
<evidence type="ECO:0000313" key="3">
    <source>
        <dbReference type="EMBL" id="MFC4737784.1"/>
    </source>
</evidence>
<feature type="domain" description="Chorismate-utilising enzyme C-terminal" evidence="1">
    <location>
        <begin position="200"/>
        <end position="453"/>
    </location>
</feature>
<keyword evidence="4" id="KW-1185">Reference proteome</keyword>
<dbReference type="Gene3D" id="3.60.120.10">
    <property type="entry name" value="Anthranilate synthase"/>
    <property type="match status" value="1"/>
</dbReference>
<proteinExistence type="predicted"/>
<comment type="caution">
    <text evidence="3">The sequence shown here is derived from an EMBL/GenBank/DDBJ whole genome shotgun (WGS) entry which is preliminary data.</text>
</comment>
<dbReference type="EMBL" id="JBHSGK010000016">
    <property type="protein sequence ID" value="MFC4737784.1"/>
    <property type="molecule type" value="Genomic_DNA"/>
</dbReference>
<dbReference type="PANTHER" id="PTHR11236">
    <property type="entry name" value="AMINOBENZOATE/ANTHRANILATE SYNTHASE"/>
    <property type="match status" value="1"/>
</dbReference>
<dbReference type="InterPro" id="IPR010118">
    <property type="entry name" value="Para-NH2Bz/anthranilate_synth"/>
</dbReference>
<evidence type="ECO:0000313" key="4">
    <source>
        <dbReference type="Proteomes" id="UP001595896"/>
    </source>
</evidence>
<keyword evidence="3" id="KW-0032">Aminotransferase</keyword>
<dbReference type="InterPro" id="IPR005801">
    <property type="entry name" value="ADC_synthase"/>
</dbReference>
<accession>A0ABV9P0F5</accession>
<evidence type="ECO:0000259" key="2">
    <source>
        <dbReference type="Pfam" id="PF04715"/>
    </source>
</evidence>